<dbReference type="PROSITE" id="PS51671">
    <property type="entry name" value="ACT"/>
    <property type="match status" value="1"/>
</dbReference>
<dbReference type="eggNOG" id="COG0317">
    <property type="taxonomic scope" value="Bacteria"/>
</dbReference>
<dbReference type="InterPro" id="IPR012676">
    <property type="entry name" value="TGS-like"/>
</dbReference>
<dbReference type="Proteomes" id="UP000198145">
    <property type="component" value="Unassembled WGS sequence"/>
</dbReference>
<dbReference type="CDD" id="cd05399">
    <property type="entry name" value="NT_Rel-Spo_like"/>
    <property type="match status" value="1"/>
</dbReference>
<dbReference type="RefSeq" id="WP_017518482.1">
    <property type="nucleotide sequence ID" value="NZ_CP189774.1"/>
</dbReference>
<feature type="domain" description="TGS" evidence="8">
    <location>
        <begin position="415"/>
        <end position="476"/>
    </location>
</feature>
<dbReference type="Pfam" id="PF04607">
    <property type="entry name" value="RelA_SpoT"/>
    <property type="match status" value="1"/>
</dbReference>
<dbReference type="SUPFAM" id="SSF81301">
    <property type="entry name" value="Nucleotidyltransferase"/>
    <property type="match status" value="1"/>
</dbReference>
<keyword evidence="9" id="KW-0418">Kinase</keyword>
<dbReference type="Gene3D" id="1.10.3210.10">
    <property type="entry name" value="Hypothetical protein af1432"/>
    <property type="match status" value="1"/>
</dbReference>
<dbReference type="SUPFAM" id="SSF109604">
    <property type="entry name" value="HD-domain/PDEase-like"/>
    <property type="match status" value="1"/>
</dbReference>
<comment type="function">
    <text evidence="6">In eubacteria ppGpp (guanosine 3'-diphosphate 5'-diphosphate) is a mediator of the stringent response that coordinates a variety of cellular activities in response to changes in nutritional abundance.</text>
</comment>
<dbReference type="GO" id="GO:0016301">
    <property type="term" value="F:kinase activity"/>
    <property type="evidence" value="ECO:0007669"/>
    <property type="project" value="UniProtKB-KW"/>
</dbReference>
<dbReference type="GO" id="GO:0015969">
    <property type="term" value="P:guanosine tetraphosphate metabolic process"/>
    <property type="evidence" value="ECO:0007669"/>
    <property type="project" value="InterPro"/>
</dbReference>
<dbReference type="EMBL" id="NJBA01000002">
    <property type="protein sequence ID" value="OWP51688.1"/>
    <property type="molecule type" value="Genomic_DNA"/>
</dbReference>
<dbReference type="InterPro" id="IPR004095">
    <property type="entry name" value="TGS"/>
</dbReference>
<dbReference type="GO" id="GO:0015949">
    <property type="term" value="P:nucleobase-containing small molecule interconversion"/>
    <property type="evidence" value="ECO:0007669"/>
    <property type="project" value="UniProtKB-ARBA"/>
</dbReference>
<dbReference type="NCBIfam" id="TIGR00691">
    <property type="entry name" value="spoT_relA"/>
    <property type="match status" value="1"/>
</dbReference>
<dbReference type="SMART" id="SM00954">
    <property type="entry name" value="RelA_SpoT"/>
    <property type="match status" value="1"/>
</dbReference>
<dbReference type="GO" id="GO:0008893">
    <property type="term" value="F:guanosine-3',5'-bis(diphosphate) 3'-diphosphatase activity"/>
    <property type="evidence" value="ECO:0007669"/>
    <property type="project" value="TreeGrafter"/>
</dbReference>
<dbReference type="STRING" id="46680.GCA_000807755_04330"/>
<dbReference type="SUPFAM" id="SSF81271">
    <property type="entry name" value="TGS-like"/>
    <property type="match status" value="1"/>
</dbReference>
<evidence type="ECO:0000256" key="2">
    <source>
        <dbReference type="ARBA" id="ARBA00025704"/>
    </source>
</evidence>
<dbReference type="InterPro" id="IPR045600">
    <property type="entry name" value="RelA/SpoT_AH_RIS"/>
</dbReference>
<dbReference type="Gene3D" id="3.10.20.30">
    <property type="match status" value="1"/>
</dbReference>
<reference evidence="9 10" key="1">
    <citation type="submission" date="2017-06" db="EMBL/GenBank/DDBJ databases">
        <title>Draft genome of Pseudomonas nitroreducens DF05.</title>
        <authorList>
            <person name="Iyer R."/>
        </authorList>
    </citation>
    <scope>NUCLEOTIDE SEQUENCE [LARGE SCALE GENOMIC DNA]</scope>
    <source>
        <strain evidence="9 10">DF05</strain>
    </source>
</reference>
<feature type="domain" description="ACT" evidence="7">
    <location>
        <begin position="672"/>
        <end position="747"/>
    </location>
</feature>
<dbReference type="Gene3D" id="3.30.460.10">
    <property type="entry name" value="Beta Polymerase, domain 2"/>
    <property type="match status" value="1"/>
</dbReference>
<dbReference type="FunFam" id="3.10.20.30:FF:000002">
    <property type="entry name" value="GTP pyrophosphokinase (RelA/SpoT)"/>
    <property type="match status" value="1"/>
</dbReference>
<dbReference type="SUPFAM" id="SSF55021">
    <property type="entry name" value="ACT-like"/>
    <property type="match status" value="1"/>
</dbReference>
<evidence type="ECO:0000256" key="6">
    <source>
        <dbReference type="RuleBase" id="RU003847"/>
    </source>
</evidence>
<organism evidence="9 10">
    <name type="scientific">Pseudomonas nitroreducens</name>
    <dbReference type="NCBI Taxonomy" id="46680"/>
    <lineage>
        <taxon>Bacteria</taxon>
        <taxon>Pseudomonadati</taxon>
        <taxon>Pseudomonadota</taxon>
        <taxon>Gammaproteobacteria</taxon>
        <taxon>Pseudomonadales</taxon>
        <taxon>Pseudomonadaceae</taxon>
        <taxon>Pseudomonas</taxon>
    </lineage>
</organism>
<dbReference type="InterPro" id="IPR033655">
    <property type="entry name" value="TGS_RelA/SpoT"/>
</dbReference>
<dbReference type="InterPro" id="IPR043519">
    <property type="entry name" value="NT_sf"/>
</dbReference>
<comment type="pathway">
    <text evidence="2">Purine metabolism.</text>
</comment>
<dbReference type="InterPro" id="IPR007685">
    <property type="entry name" value="RelA_SpoT"/>
</dbReference>
<dbReference type="Pfam" id="PF19296">
    <property type="entry name" value="RelA_AH_RIS"/>
    <property type="match status" value="1"/>
</dbReference>
<proteinExistence type="inferred from homology"/>
<dbReference type="GO" id="GO:0005886">
    <property type="term" value="C:plasma membrane"/>
    <property type="evidence" value="ECO:0007669"/>
    <property type="project" value="TreeGrafter"/>
</dbReference>
<evidence type="ECO:0000256" key="1">
    <source>
        <dbReference type="ARBA" id="ARBA00019852"/>
    </source>
</evidence>
<dbReference type="Gene3D" id="3.30.70.260">
    <property type="match status" value="1"/>
</dbReference>
<accession>A0A246FBI9</accession>
<dbReference type="Pfam" id="PF02824">
    <property type="entry name" value="TGS"/>
    <property type="match status" value="1"/>
</dbReference>
<evidence type="ECO:0000313" key="9">
    <source>
        <dbReference type="EMBL" id="OWP51688.1"/>
    </source>
</evidence>
<comment type="similarity">
    <text evidence="6">Belongs to the relA/spoT family.</text>
</comment>
<dbReference type="InterPro" id="IPR045865">
    <property type="entry name" value="ACT-like_dom_sf"/>
</dbReference>
<dbReference type="PANTHER" id="PTHR21262:SF31">
    <property type="entry name" value="GTP PYROPHOSPHOKINASE"/>
    <property type="match status" value="1"/>
</dbReference>
<dbReference type="FunFam" id="3.30.460.10:FF:000001">
    <property type="entry name" value="GTP pyrophosphokinase RelA"/>
    <property type="match status" value="1"/>
</dbReference>
<comment type="caution">
    <text evidence="9">The sequence shown here is derived from an EMBL/GenBank/DDBJ whole genome shotgun (WGS) entry which is preliminary data.</text>
</comment>
<dbReference type="NCBIfam" id="NF008124">
    <property type="entry name" value="PRK10872.1"/>
    <property type="match status" value="1"/>
</dbReference>
<dbReference type="CDD" id="cd04876">
    <property type="entry name" value="ACT_RelA-SpoT"/>
    <property type="match status" value="1"/>
</dbReference>
<gene>
    <name evidence="9" type="ORF">CEG18_05340</name>
</gene>
<evidence type="ECO:0000313" key="10">
    <source>
        <dbReference type="Proteomes" id="UP000198145"/>
    </source>
</evidence>
<sequence>MVQVRAHQPVNTDGSINLEAWLDHVQTLVPGLDRKVLLEACEFAREVEDRAVSTADNSWADGTSSFQTGLEIAEILADLKLDQESLVAAVIYRGVREGKVKLEDVAQRFGPVVAKLIEGVLRMAAISTSLNPRQSLVLGTQAQIENLRKMLVAMVDDVRVALIKLAERTCAIRAVKNGDEEKRMRVAREVFDIYAPLAHRLGIGHIKWELEDLSFRYLEPDQYKQIAKLLHERRLDREQYIATVMGQLKEALAATGIKADLSGRAKHIYSIWRKMQRKGLDFSQIYDVRAVRVLVPEMRDCYTALGIVHTLWRHIPKEFDDYIANPKENGYRSLHTAVIGPEGKVLEVQIRTHAMHEEAELGVCAHWRYKGTDVKASSNHYEEKISWLRQVLEWHEELGDIGGLAEQLRVDIEPDRVYVFTPDGHAIDLPKGSTPLDFAYRVHTEVGHNCRGAKINGRIVPLNYSLQTGEQVEIITGKQSGPSRDWLNQNLGYVTTSRARAKIVHWFKLQARDQNVAAGKAMLERELARLALPPVDFEKLAEKANYKTGEDLFAALGAGDLRLAHVVNYAQQLVEPERGTEQLELIPRKPSKIGHGKRGDIQIQGVGNLLTQMAGCCQPLPGDPIVGYITLGRGVTIHRQDCATALQLAGREPERIIQVSWGPVPVSTYPVDIVIRAYDRSGLLRDVSQMLLNERINVLAVNTRSDKEDNTAIMRLTIEIPGLDSLGRLLARISQLPNIIEARRDRGAGAKDA</sequence>
<evidence type="ECO:0000256" key="4">
    <source>
        <dbReference type="ARBA" id="ARBA00032407"/>
    </source>
</evidence>
<dbReference type="PANTHER" id="PTHR21262">
    <property type="entry name" value="GUANOSINE-3',5'-BIS DIPHOSPHATE 3'-PYROPHOSPHOHYDROLASE"/>
    <property type="match status" value="1"/>
</dbReference>
<dbReference type="GO" id="GO:0042594">
    <property type="term" value="P:response to starvation"/>
    <property type="evidence" value="ECO:0007669"/>
    <property type="project" value="TreeGrafter"/>
</dbReference>
<keyword evidence="9" id="KW-0808">Transferase</keyword>
<dbReference type="AlphaFoldDB" id="A0A246FBI9"/>
<dbReference type="InterPro" id="IPR012675">
    <property type="entry name" value="Beta-grasp_dom_sf"/>
</dbReference>
<evidence type="ECO:0000256" key="3">
    <source>
        <dbReference type="ARBA" id="ARBA00029754"/>
    </source>
</evidence>
<dbReference type="Pfam" id="PF13291">
    <property type="entry name" value="ACT_4"/>
    <property type="match status" value="1"/>
</dbReference>
<dbReference type="CDD" id="cd01668">
    <property type="entry name" value="TGS_RSH"/>
    <property type="match status" value="1"/>
</dbReference>
<evidence type="ECO:0000256" key="5">
    <source>
        <dbReference type="ARBA" id="ARBA00033308"/>
    </source>
</evidence>
<dbReference type="Pfam" id="PF13328">
    <property type="entry name" value="HD_4"/>
    <property type="match status" value="1"/>
</dbReference>
<dbReference type="InterPro" id="IPR002912">
    <property type="entry name" value="ACT_dom"/>
</dbReference>
<evidence type="ECO:0000259" key="7">
    <source>
        <dbReference type="PROSITE" id="PS51671"/>
    </source>
</evidence>
<dbReference type="GO" id="GO:0008728">
    <property type="term" value="F:GTP diphosphokinase activity"/>
    <property type="evidence" value="ECO:0007669"/>
    <property type="project" value="TreeGrafter"/>
</dbReference>
<name>A0A246FBI9_PSENT</name>
<dbReference type="PROSITE" id="PS51880">
    <property type="entry name" value="TGS"/>
    <property type="match status" value="1"/>
</dbReference>
<protein>
    <recommendedName>
        <fullName evidence="1">GTP pyrophosphokinase</fullName>
    </recommendedName>
    <alternativeName>
        <fullName evidence="4">(p)ppGpp synthase</fullName>
    </alternativeName>
    <alternativeName>
        <fullName evidence="3">ATP:GTP 3'-pyrophosphotransferase</fullName>
    </alternativeName>
    <alternativeName>
        <fullName evidence="5">ppGpp synthase I</fullName>
    </alternativeName>
</protein>
<evidence type="ECO:0000259" key="8">
    <source>
        <dbReference type="PROSITE" id="PS51880"/>
    </source>
</evidence>
<dbReference type="InterPro" id="IPR004811">
    <property type="entry name" value="RelA/Spo_fam"/>
</dbReference>